<reference evidence="1 2" key="1">
    <citation type="journal article" date="2010" name="Stand. Genomic Sci.">
        <title>Complete genome sequence of Meiothermus silvanus type strain (VI-R2).</title>
        <authorList>
            <person name="Sikorski J."/>
            <person name="Tindall B.J."/>
            <person name="Lowry S."/>
            <person name="Lucas S."/>
            <person name="Nolan M."/>
            <person name="Copeland A."/>
            <person name="Glavina Del Rio T."/>
            <person name="Tice H."/>
            <person name="Cheng J.F."/>
            <person name="Han C."/>
            <person name="Pitluck S."/>
            <person name="Liolios K."/>
            <person name="Ivanova N."/>
            <person name="Mavromatis K."/>
            <person name="Mikhailova N."/>
            <person name="Pati A."/>
            <person name="Goodwin L."/>
            <person name="Chen A."/>
            <person name="Palaniappan K."/>
            <person name="Land M."/>
            <person name="Hauser L."/>
            <person name="Chang Y.J."/>
            <person name="Jeffries C.D."/>
            <person name="Rohde M."/>
            <person name="Goker M."/>
            <person name="Woyke T."/>
            <person name="Bristow J."/>
            <person name="Eisen J.A."/>
            <person name="Markowitz V."/>
            <person name="Hugenholtz P."/>
            <person name="Kyrpides N.C."/>
            <person name="Klenk H.P."/>
            <person name="Lapidus A."/>
        </authorList>
    </citation>
    <scope>NUCLEOTIDE SEQUENCE [LARGE SCALE GENOMIC DNA]</scope>
    <source>
        <strain evidence="2">ATCC 700542 / DSM 9946 / VI-R2</strain>
    </source>
</reference>
<name>D7BGV3_ALLS1</name>
<dbReference type="InterPro" id="IPR012505">
    <property type="entry name" value="YbbR"/>
</dbReference>
<dbReference type="CDD" id="cd20206">
    <property type="entry name" value="YbbR"/>
    <property type="match status" value="1"/>
</dbReference>
<dbReference type="HOGENOM" id="CLU_039811_5_0_0"/>
<sequence length="280" mass="29898">MIRRLLGNLPEKLLALLAAGLVWYQLQASEPIAERTLTRPLQVLGVQQGQSVSGLPQTVELRLRGPARLIEGNNLSTVNAYIDLSGVGEGAFVRNVQVGLPAGVRLVAVEPGRVEGRLEAVVSQRLAVEIHSPGRWVRFEPTYVQAIGPRGLVNQAVKAVGVDMGGDQVRLFPVDATGEPLESLALNPGQARVIQRETIQAQKTVPLVLAEPPASLRVLEARIPGSVTLVGPVAALEGVTQVRASPEWRTGSYTSPLQLQLPEGVRVTAPVQGNFRVAAK</sequence>
<keyword evidence="2" id="KW-1185">Reference proteome</keyword>
<proteinExistence type="predicted"/>
<gene>
    <name evidence="1" type="ordered locus">Mesil_0162</name>
</gene>
<dbReference type="PANTHER" id="PTHR37804">
    <property type="entry name" value="CDAA REGULATORY PROTEIN CDAR"/>
    <property type="match status" value="1"/>
</dbReference>
<dbReference type="Gene3D" id="2.170.120.30">
    <property type="match status" value="1"/>
</dbReference>
<evidence type="ECO:0000313" key="2">
    <source>
        <dbReference type="Proteomes" id="UP000001916"/>
    </source>
</evidence>
<dbReference type="STRING" id="526227.Mesil_0162"/>
<protein>
    <submittedName>
        <fullName evidence="1">YbbR family protein</fullName>
    </submittedName>
</protein>
<accession>D7BGV3</accession>
<dbReference type="EMBL" id="CP002042">
    <property type="protein sequence ID" value="ADH62107.1"/>
    <property type="molecule type" value="Genomic_DNA"/>
</dbReference>
<dbReference type="PANTHER" id="PTHR37804:SF1">
    <property type="entry name" value="CDAA REGULATORY PROTEIN CDAR"/>
    <property type="match status" value="1"/>
</dbReference>
<dbReference type="OrthoDB" id="30503at2"/>
<dbReference type="KEGG" id="msv:Mesil_0162"/>
<dbReference type="Pfam" id="PF07949">
    <property type="entry name" value="YbbR"/>
    <property type="match status" value="1"/>
</dbReference>
<evidence type="ECO:0000313" key="1">
    <source>
        <dbReference type="EMBL" id="ADH62107.1"/>
    </source>
</evidence>
<dbReference type="AlphaFoldDB" id="D7BGV3"/>
<dbReference type="RefSeq" id="WP_013156714.1">
    <property type="nucleotide sequence ID" value="NC_014212.1"/>
</dbReference>
<dbReference type="InterPro" id="IPR053154">
    <property type="entry name" value="c-di-AMP_regulator"/>
</dbReference>
<dbReference type="Proteomes" id="UP000001916">
    <property type="component" value="Chromosome"/>
</dbReference>
<dbReference type="eggNOG" id="COG4856">
    <property type="taxonomic scope" value="Bacteria"/>
</dbReference>
<organism evidence="1 2">
    <name type="scientific">Allomeiothermus silvanus (strain ATCC 700542 / DSM 9946 / NBRC 106475 / NCIMB 13440 / VI-R2)</name>
    <name type="common">Thermus silvanus</name>
    <dbReference type="NCBI Taxonomy" id="526227"/>
    <lineage>
        <taxon>Bacteria</taxon>
        <taxon>Thermotogati</taxon>
        <taxon>Deinococcota</taxon>
        <taxon>Deinococci</taxon>
        <taxon>Thermales</taxon>
        <taxon>Thermaceae</taxon>
        <taxon>Allomeiothermus</taxon>
    </lineage>
</organism>